<comment type="caution">
    <text evidence="2">The sequence shown here is derived from an EMBL/GenBank/DDBJ whole genome shotgun (WGS) entry which is preliminary data.</text>
</comment>
<evidence type="ECO:0000256" key="1">
    <source>
        <dbReference type="SAM" id="MobiDB-lite"/>
    </source>
</evidence>
<evidence type="ECO:0000313" key="2">
    <source>
        <dbReference type="EMBL" id="KAL3681793.1"/>
    </source>
</evidence>
<reference evidence="2 3" key="1">
    <citation type="submission" date="2024-09" db="EMBL/GenBank/DDBJ databases">
        <title>Chromosome-scale assembly of Riccia sorocarpa.</title>
        <authorList>
            <person name="Paukszto L."/>
        </authorList>
    </citation>
    <scope>NUCLEOTIDE SEQUENCE [LARGE SCALE GENOMIC DNA]</scope>
    <source>
        <strain evidence="2">LP-2024</strain>
        <tissue evidence="2">Aerial parts of the thallus</tissue>
    </source>
</reference>
<dbReference type="Proteomes" id="UP001633002">
    <property type="component" value="Unassembled WGS sequence"/>
</dbReference>
<dbReference type="EMBL" id="JBJQOH010000007">
    <property type="protein sequence ID" value="KAL3681793.1"/>
    <property type="molecule type" value="Genomic_DNA"/>
</dbReference>
<dbReference type="AlphaFoldDB" id="A0ABD3GRJ7"/>
<feature type="region of interest" description="Disordered" evidence="1">
    <location>
        <begin position="102"/>
        <end position="137"/>
    </location>
</feature>
<feature type="compositionally biased region" description="Acidic residues" evidence="1">
    <location>
        <begin position="103"/>
        <end position="137"/>
    </location>
</feature>
<protein>
    <submittedName>
        <fullName evidence="2">Uncharacterized protein</fullName>
    </submittedName>
</protein>
<keyword evidence="3" id="KW-1185">Reference proteome</keyword>
<organism evidence="2 3">
    <name type="scientific">Riccia sorocarpa</name>
    <dbReference type="NCBI Taxonomy" id="122646"/>
    <lineage>
        <taxon>Eukaryota</taxon>
        <taxon>Viridiplantae</taxon>
        <taxon>Streptophyta</taxon>
        <taxon>Embryophyta</taxon>
        <taxon>Marchantiophyta</taxon>
        <taxon>Marchantiopsida</taxon>
        <taxon>Marchantiidae</taxon>
        <taxon>Marchantiales</taxon>
        <taxon>Ricciaceae</taxon>
        <taxon>Riccia</taxon>
    </lineage>
</organism>
<sequence length="216" mass="24789">MQMIPESTRRKHLKNSRAGLVHRSLVEAAVEEVQQTGTRIDALCFCQCQIRAEGETGKWVSRRTFNKHQREREWSVQQFDNLLRSNVYATDEALFAQGNGVAVEEDNQEDQGDLQQSDEGEDNYEQSDDDDEIDAVQDGDNEENTEIQEVFRNLAECGPSRAVSFDEAFQEKVLEQDHIYLEPMHLMMNIYSVSYLDVLSIVDRCFGTDTEAIVQK</sequence>
<accession>A0ABD3GRJ7</accession>
<name>A0ABD3GRJ7_9MARC</name>
<gene>
    <name evidence="2" type="ORF">R1sor_024749</name>
</gene>
<evidence type="ECO:0000313" key="3">
    <source>
        <dbReference type="Proteomes" id="UP001633002"/>
    </source>
</evidence>
<proteinExistence type="predicted"/>